<comment type="caution">
    <text evidence="2">The sequence shown here is derived from an EMBL/GenBank/DDBJ whole genome shotgun (WGS) entry which is preliminary data.</text>
</comment>
<feature type="compositionally biased region" description="Basic and acidic residues" evidence="1">
    <location>
        <begin position="120"/>
        <end position="133"/>
    </location>
</feature>
<feature type="compositionally biased region" description="Low complexity" evidence="1">
    <location>
        <begin position="252"/>
        <end position="267"/>
    </location>
</feature>
<feature type="compositionally biased region" description="Low complexity" evidence="1">
    <location>
        <begin position="108"/>
        <end position="117"/>
    </location>
</feature>
<evidence type="ECO:0000313" key="2">
    <source>
        <dbReference type="EMBL" id="KAE8955756.1"/>
    </source>
</evidence>
<organism evidence="2 3">
    <name type="scientific">Phytophthora rubi</name>
    <dbReference type="NCBI Taxonomy" id="129364"/>
    <lineage>
        <taxon>Eukaryota</taxon>
        <taxon>Sar</taxon>
        <taxon>Stramenopiles</taxon>
        <taxon>Oomycota</taxon>
        <taxon>Peronosporomycetes</taxon>
        <taxon>Peronosporales</taxon>
        <taxon>Peronosporaceae</taxon>
        <taxon>Phytophthora</taxon>
    </lineage>
</organism>
<accession>A0A6A3GH41</accession>
<dbReference type="EMBL" id="QXFU01008880">
    <property type="protein sequence ID" value="KAE8955756.1"/>
    <property type="molecule type" value="Genomic_DNA"/>
</dbReference>
<protein>
    <submittedName>
        <fullName evidence="2">Uncharacterized protein</fullName>
    </submittedName>
</protein>
<gene>
    <name evidence="2" type="ORF">PR002_g31689</name>
</gene>
<reference evidence="2 3" key="1">
    <citation type="submission" date="2018-09" db="EMBL/GenBank/DDBJ databases">
        <title>Genomic investigation of the strawberry pathogen Phytophthora fragariae indicates pathogenicity is determined by transcriptional variation in three key races.</title>
        <authorList>
            <person name="Adams T.M."/>
            <person name="Armitage A.D."/>
            <person name="Sobczyk M.K."/>
            <person name="Bates H.J."/>
            <person name="Dunwell J.M."/>
            <person name="Nellist C.F."/>
            <person name="Harrison R.J."/>
        </authorList>
    </citation>
    <scope>NUCLEOTIDE SEQUENCE [LARGE SCALE GENOMIC DNA]</scope>
    <source>
        <strain evidence="2 3">SCRP324</strain>
    </source>
</reference>
<feature type="region of interest" description="Disordered" evidence="1">
    <location>
        <begin position="161"/>
        <end position="189"/>
    </location>
</feature>
<sequence length="288" mass="31925">MIVRWNRMLRADTSFVEWLEACEEVVGNYSLRNLRARACNNAWDAGRICYVQVREGYAVCGSSGNFSEENWQREVAEQPLVTAELFSACAWSFEFSLAARSETVALSSSYPRTTSRTSQRRVERGPTYHRPVESQDNAPGNAARQESRAWPDYSHGYGYEAWHDAGPRAPQYDPRSSAYHQPSQQSAGAVRGGSSYAWVAQGDLEQTAIRAWDVQAEAATTQVAQARTELEALRQSNQELLARTRELERHVSGASQAAAQPRQSAARTARREGLSLFAPVPEGSSSTG</sequence>
<feature type="region of interest" description="Disordered" evidence="1">
    <location>
        <begin position="249"/>
        <end position="288"/>
    </location>
</feature>
<evidence type="ECO:0000256" key="1">
    <source>
        <dbReference type="SAM" id="MobiDB-lite"/>
    </source>
</evidence>
<feature type="region of interest" description="Disordered" evidence="1">
    <location>
        <begin position="108"/>
        <end position="147"/>
    </location>
</feature>
<proteinExistence type="predicted"/>
<name>A0A6A3GH41_9STRA</name>
<dbReference type="OrthoDB" id="110534at2759"/>
<dbReference type="AlphaFoldDB" id="A0A6A3GH41"/>
<feature type="compositionally biased region" description="Polar residues" evidence="1">
    <location>
        <begin position="178"/>
        <end position="187"/>
    </location>
</feature>
<evidence type="ECO:0000313" key="3">
    <source>
        <dbReference type="Proteomes" id="UP000435112"/>
    </source>
</evidence>
<dbReference type="Proteomes" id="UP000435112">
    <property type="component" value="Unassembled WGS sequence"/>
</dbReference>